<name>E0NSC9_9BACT</name>
<keyword evidence="2" id="KW-1185">Reference proteome</keyword>
<sequence>MPFNPKSVFISVSQTKQFIREFGIRESHLIAPKGRKITAE</sequence>
<dbReference type="Proteomes" id="UP000004394">
    <property type="component" value="Unassembled WGS sequence"/>
</dbReference>
<evidence type="ECO:0000313" key="2">
    <source>
        <dbReference type="Proteomes" id="UP000004394"/>
    </source>
</evidence>
<dbReference type="BioCyc" id="PMAR862515-HMP:GMOO-1097-MONOMER"/>
<organism evidence="1 2">
    <name type="scientific">Hoylesella marshii DSM 16973 = JCM 13450</name>
    <dbReference type="NCBI Taxonomy" id="862515"/>
    <lineage>
        <taxon>Bacteria</taxon>
        <taxon>Pseudomonadati</taxon>
        <taxon>Bacteroidota</taxon>
        <taxon>Bacteroidia</taxon>
        <taxon>Bacteroidales</taxon>
        <taxon>Prevotellaceae</taxon>
        <taxon>Hoylesella</taxon>
    </lineage>
</organism>
<accession>E0NSC9</accession>
<reference evidence="1" key="1">
    <citation type="submission" date="2010-07" db="EMBL/GenBank/DDBJ databases">
        <authorList>
            <person name="Muzny D."/>
            <person name="Qin X."/>
            <person name="Deng J."/>
            <person name="Jiang H."/>
            <person name="Liu Y."/>
            <person name="Qu J."/>
            <person name="Song X.-Z."/>
            <person name="Zhang L."/>
            <person name="Thornton R."/>
            <person name="Coyle M."/>
            <person name="Francisco L."/>
            <person name="Jackson L."/>
            <person name="Javaid M."/>
            <person name="Korchina V."/>
            <person name="Kovar C."/>
            <person name="Mata R."/>
            <person name="Mathew T."/>
            <person name="Ngo R."/>
            <person name="Nguyen L."/>
            <person name="Nguyen N."/>
            <person name="Okwuonu G."/>
            <person name="Ongeri F."/>
            <person name="Pham C."/>
            <person name="Simmons D."/>
            <person name="Wilczek-Boney K."/>
            <person name="Hale W."/>
            <person name="Jakkamsetti A."/>
            <person name="Pham P."/>
            <person name="Ruth R."/>
            <person name="San Lucas F."/>
            <person name="Warren J."/>
            <person name="Zhang J."/>
            <person name="Zhao Z."/>
            <person name="Zhou C."/>
            <person name="Zhu D."/>
            <person name="Lee S."/>
            <person name="Bess C."/>
            <person name="Blankenburg K."/>
            <person name="Forbes L."/>
            <person name="Fu Q."/>
            <person name="Gubbala S."/>
            <person name="Hirani K."/>
            <person name="Jayaseelan J.C."/>
            <person name="Lara F."/>
            <person name="Munidasa M."/>
            <person name="Palculict T."/>
            <person name="Patil S."/>
            <person name="Pu L.-L."/>
            <person name="Saada N."/>
            <person name="Tang L."/>
            <person name="Weissenberger G."/>
            <person name="Zhu Y."/>
            <person name="Hemphill L."/>
            <person name="Shang Y."/>
            <person name="Youmans B."/>
            <person name="Ayvaz T."/>
            <person name="Ross M."/>
            <person name="Santibanez J."/>
            <person name="Aqrawi P."/>
            <person name="Gross S."/>
            <person name="Joshi V."/>
            <person name="Fowler G."/>
            <person name="Nazareth L."/>
            <person name="Reid J."/>
            <person name="Worley K."/>
            <person name="Petrosino J."/>
            <person name="Highlander S."/>
            <person name="Gibbs R."/>
        </authorList>
    </citation>
    <scope>NUCLEOTIDE SEQUENCE [LARGE SCALE GENOMIC DNA]</scope>
    <source>
        <strain evidence="1">DSM 16973</strain>
    </source>
</reference>
<protein>
    <submittedName>
        <fullName evidence="1">Uncharacterized protein</fullName>
    </submittedName>
</protein>
<gene>
    <name evidence="1" type="ORF">HMPREF0658_1080</name>
</gene>
<dbReference type="AlphaFoldDB" id="E0NSC9"/>
<dbReference type="EMBL" id="AEEI01000035">
    <property type="protein sequence ID" value="EFM01985.1"/>
    <property type="molecule type" value="Genomic_DNA"/>
</dbReference>
<evidence type="ECO:0000313" key="1">
    <source>
        <dbReference type="EMBL" id="EFM01985.1"/>
    </source>
</evidence>
<comment type="caution">
    <text evidence="1">The sequence shown here is derived from an EMBL/GenBank/DDBJ whole genome shotgun (WGS) entry which is preliminary data.</text>
</comment>
<dbReference type="STRING" id="862515.HMPREF0658_1080"/>
<proteinExistence type="predicted"/>
<dbReference type="HOGENOM" id="CLU_3294319_0_0_10"/>